<name>A0AAD7YF99_MYTSE</name>
<dbReference type="PANTHER" id="PTHR20905">
    <property type="entry name" value="N-ACETYLTRANSFERASE-RELATED"/>
    <property type="match status" value="1"/>
</dbReference>
<dbReference type="Gene3D" id="3.40.630.30">
    <property type="match status" value="1"/>
</dbReference>
<evidence type="ECO:0000313" key="1">
    <source>
        <dbReference type="EMBL" id="KAJ8713380.1"/>
    </source>
</evidence>
<dbReference type="Proteomes" id="UP001231518">
    <property type="component" value="Chromosome 4"/>
</dbReference>
<sequence length="256" mass="28035">MTWCTSEDGKYNIESISPENFPGAIKVLREAVIPYSSSCVGFEVNKDPQATEELLELCADAVLDGLSLVAIATDTGEVVATVFCKLQEKPIPGSTEKTFFEIFTEERCKRPATKALMEFMVELDAKCNYFDRYGVDCLCEIMFLGVKPEHRQKGLAKLLCKTAVDVIKKSKEGPIAPLTVEDLGPNFAFMKPRKPVTTPPQLCTALFSAVASKKCGKMLGFEVLEVFSYDDLTFDGKPCSDRLVPGASCEGAALKI</sequence>
<organism evidence="1 2">
    <name type="scientific">Mythimna separata</name>
    <name type="common">Oriental armyworm</name>
    <name type="synonym">Pseudaletia separata</name>
    <dbReference type="NCBI Taxonomy" id="271217"/>
    <lineage>
        <taxon>Eukaryota</taxon>
        <taxon>Metazoa</taxon>
        <taxon>Ecdysozoa</taxon>
        <taxon>Arthropoda</taxon>
        <taxon>Hexapoda</taxon>
        <taxon>Insecta</taxon>
        <taxon>Pterygota</taxon>
        <taxon>Neoptera</taxon>
        <taxon>Endopterygota</taxon>
        <taxon>Lepidoptera</taxon>
        <taxon>Glossata</taxon>
        <taxon>Ditrysia</taxon>
        <taxon>Noctuoidea</taxon>
        <taxon>Noctuidae</taxon>
        <taxon>Noctuinae</taxon>
        <taxon>Hadenini</taxon>
        <taxon>Mythimna</taxon>
    </lineage>
</organism>
<protein>
    <submittedName>
        <fullName evidence="1">Uncharacterized protein</fullName>
    </submittedName>
</protein>
<gene>
    <name evidence="1" type="ORF">PYW07_013750</name>
</gene>
<dbReference type="PANTHER" id="PTHR20905:SF28">
    <property type="entry name" value="GH28833P-RELATED"/>
    <property type="match status" value="1"/>
</dbReference>
<accession>A0AAD7YF99</accession>
<keyword evidence="2" id="KW-1185">Reference proteome</keyword>
<dbReference type="GO" id="GO:0008080">
    <property type="term" value="F:N-acetyltransferase activity"/>
    <property type="evidence" value="ECO:0007669"/>
    <property type="project" value="TreeGrafter"/>
</dbReference>
<reference evidence="1" key="1">
    <citation type="submission" date="2023-03" db="EMBL/GenBank/DDBJ databases">
        <title>Chromosome-level genomes of two armyworms, Mythimna separata and Mythimna loreyi, provide insights into the biosynthesis and reception of sex pheromones.</title>
        <authorList>
            <person name="Zhao H."/>
        </authorList>
    </citation>
    <scope>NUCLEOTIDE SEQUENCE</scope>
    <source>
        <strain evidence="1">BeijingLab</strain>
        <tissue evidence="1">Pupa</tissue>
    </source>
</reference>
<proteinExistence type="predicted"/>
<dbReference type="AlphaFoldDB" id="A0AAD7YF99"/>
<dbReference type="SUPFAM" id="SSF55729">
    <property type="entry name" value="Acyl-CoA N-acyltransferases (Nat)"/>
    <property type="match status" value="1"/>
</dbReference>
<evidence type="ECO:0000313" key="2">
    <source>
        <dbReference type="Proteomes" id="UP001231518"/>
    </source>
</evidence>
<dbReference type="EMBL" id="JARGEI010000020">
    <property type="protein sequence ID" value="KAJ8713380.1"/>
    <property type="molecule type" value="Genomic_DNA"/>
</dbReference>
<comment type="caution">
    <text evidence="1">The sequence shown here is derived from an EMBL/GenBank/DDBJ whole genome shotgun (WGS) entry which is preliminary data.</text>
</comment>
<dbReference type="CDD" id="cd04301">
    <property type="entry name" value="NAT_SF"/>
    <property type="match status" value="1"/>
</dbReference>
<dbReference type="InterPro" id="IPR016181">
    <property type="entry name" value="Acyl_CoA_acyltransferase"/>
</dbReference>